<gene>
    <name evidence="2" type="ORF">SAMN05444005_10874</name>
</gene>
<dbReference type="Proteomes" id="UP000198648">
    <property type="component" value="Unassembled WGS sequence"/>
</dbReference>
<sequence length="90" mass="9140">MKTLKSTLESFKENELSAKHKINVYGGIADGGTIPVPGDELIEDPIYDDNGDPVNNGTGPRSGGGSSSSTTGATLGNDNTSGTTVITLGK</sequence>
<feature type="compositionally biased region" description="Low complexity" evidence="1">
    <location>
        <begin position="67"/>
        <end position="76"/>
    </location>
</feature>
<dbReference type="EMBL" id="FOEI01000008">
    <property type="protein sequence ID" value="SEQ17063.1"/>
    <property type="molecule type" value="Genomic_DNA"/>
</dbReference>
<proteinExistence type="predicted"/>
<keyword evidence="3" id="KW-1185">Reference proteome</keyword>
<reference evidence="2 3" key="1">
    <citation type="submission" date="2016-10" db="EMBL/GenBank/DDBJ databases">
        <authorList>
            <person name="de Groot N.N."/>
        </authorList>
    </citation>
    <scope>NUCLEOTIDE SEQUENCE [LARGE SCALE GENOMIC DNA]</scope>
    <source>
        <strain evidence="2 3">DSM 27078</strain>
    </source>
</reference>
<feature type="compositionally biased region" description="Polar residues" evidence="1">
    <location>
        <begin position="77"/>
        <end position="90"/>
    </location>
</feature>
<dbReference type="AlphaFoldDB" id="A0A1H9DW15"/>
<evidence type="ECO:0000313" key="3">
    <source>
        <dbReference type="Proteomes" id="UP000198648"/>
    </source>
</evidence>
<protein>
    <submittedName>
        <fullName evidence="2">Uncharacterized protein</fullName>
    </submittedName>
</protein>
<organism evidence="2 3">
    <name type="scientific">Flavobacterium urocaniciphilum</name>
    <dbReference type="NCBI Taxonomy" id="1299341"/>
    <lineage>
        <taxon>Bacteria</taxon>
        <taxon>Pseudomonadati</taxon>
        <taxon>Bacteroidota</taxon>
        <taxon>Flavobacteriia</taxon>
        <taxon>Flavobacteriales</taxon>
        <taxon>Flavobacteriaceae</taxon>
        <taxon>Flavobacterium</taxon>
    </lineage>
</organism>
<feature type="region of interest" description="Disordered" evidence="1">
    <location>
        <begin position="43"/>
        <end position="90"/>
    </location>
</feature>
<dbReference type="RefSeq" id="WP_091469747.1">
    <property type="nucleotide sequence ID" value="NZ_FOEI01000008.1"/>
</dbReference>
<evidence type="ECO:0000313" key="2">
    <source>
        <dbReference type="EMBL" id="SEQ17063.1"/>
    </source>
</evidence>
<evidence type="ECO:0000256" key="1">
    <source>
        <dbReference type="SAM" id="MobiDB-lite"/>
    </source>
</evidence>
<name>A0A1H9DW15_9FLAO</name>
<accession>A0A1H9DW15</accession>